<organism evidence="1">
    <name type="scientific">Oryza punctata</name>
    <name type="common">Red rice</name>
    <dbReference type="NCBI Taxonomy" id="4537"/>
    <lineage>
        <taxon>Eukaryota</taxon>
        <taxon>Viridiplantae</taxon>
        <taxon>Streptophyta</taxon>
        <taxon>Embryophyta</taxon>
        <taxon>Tracheophyta</taxon>
        <taxon>Spermatophyta</taxon>
        <taxon>Magnoliopsida</taxon>
        <taxon>Liliopsida</taxon>
        <taxon>Poales</taxon>
        <taxon>Poaceae</taxon>
        <taxon>BOP clade</taxon>
        <taxon>Oryzoideae</taxon>
        <taxon>Oryzeae</taxon>
        <taxon>Oryzinae</taxon>
        <taxon>Oryza</taxon>
    </lineage>
</organism>
<dbReference type="HOGENOM" id="CLU_1868437_0_0_1"/>
<evidence type="ECO:0000313" key="1">
    <source>
        <dbReference type="EnsemblPlants" id="OPUNC11G08520.1"/>
    </source>
</evidence>
<dbReference type="Gramene" id="OPUNC11G08520.1">
    <property type="protein sequence ID" value="OPUNC11G08520.1"/>
    <property type="gene ID" value="OPUNC11G08520"/>
</dbReference>
<dbReference type="AlphaFoldDB" id="A0A0E0MEG2"/>
<sequence length="137" mass="15279">MVGDQQAFLQICQNTLSRILHAAMREVTNNCSQEDSLGGGSWPCSGCPYKGWPKGISAGARGDLGPPMWRLSRRWHMEFIVTMDLLNVPVVIDGSCNPVEQFMASKHLNVVEVKYSKSAVLRRVLRILNTYGTLQEI</sequence>
<reference evidence="1" key="1">
    <citation type="submission" date="2015-04" db="UniProtKB">
        <authorList>
            <consortium name="EnsemblPlants"/>
        </authorList>
    </citation>
    <scope>IDENTIFICATION</scope>
</reference>
<reference evidence="1" key="2">
    <citation type="submission" date="2018-05" db="EMBL/GenBank/DDBJ databases">
        <title>OpunRS2 (Oryza punctata Reference Sequence Version 2).</title>
        <authorList>
            <person name="Zhang J."/>
            <person name="Kudrna D."/>
            <person name="Lee S."/>
            <person name="Talag J."/>
            <person name="Welchert J."/>
            <person name="Wing R.A."/>
        </authorList>
    </citation>
    <scope>NUCLEOTIDE SEQUENCE [LARGE SCALE GENOMIC DNA]</scope>
</reference>
<name>A0A0E0MEG2_ORYPU</name>
<accession>A0A0E0MEG2</accession>
<protein>
    <submittedName>
        <fullName evidence="1">Uncharacterized protein</fullName>
    </submittedName>
</protein>
<dbReference type="EnsemblPlants" id="OPUNC11G08520.1">
    <property type="protein sequence ID" value="OPUNC11G08520.1"/>
    <property type="gene ID" value="OPUNC11G08520"/>
</dbReference>
<keyword evidence="2" id="KW-1185">Reference proteome</keyword>
<proteinExistence type="predicted"/>
<evidence type="ECO:0000313" key="2">
    <source>
        <dbReference type="Proteomes" id="UP000026962"/>
    </source>
</evidence>
<dbReference type="Proteomes" id="UP000026962">
    <property type="component" value="Chromosome 11"/>
</dbReference>